<sequence length="681" mass="75313">MKFIRIFTFFISVICTLSITMLNAQYISVNTTYTADQLVKDIFFGSQNANCISVDNVTVTGFDFGFGNKSFGYFNKNGSNFEMSDGIILSTGSALTAVGPNSYIQTADRNSPFANSSWAGDQDLVDVLAQSNLNYDNILNATILEFDFTALKSNKISFEYMFLSEEYREGNCKYSDAFAFLIKKANNTDPYLNIAVVPGTTIPVSTLTINASAGCPQNIGYFGSYNDVQTPTNFNGQTKILSAKADVEIGVKYHIKLVIADHGDTTGLFDSAVFLKAGSFLGNKDLGSDRLISTGTALCENSTLQLNATTSGATYQWYKDGILIAGATSGTYTVATPGDYEVMIDDSGCQQKGSIKIQFAEKPVVIEKTFCNYNEGNSISVKLQDLNTLIVSNLKDYFKVKYFQDSTCLIPLSDNFSYISDVDIYAEVESGNCAKVKQIVHLYTPKKSLILDDQTICQNATAKLEAEVGFKNYKWMRENCDIIAQGALINFVDNIPVGKYSVELTSMNGCSLIQKVNVIAAEVPQIINIDVSGNTATVFVTGGEPPYQYALDNGNYQTSNIFTNIPRGVHKIFVKDAKSCEIIEKEFLVINLINVITPNNDGYNDFLDYSDLNIKKDVSISIYDRFGSQVFKSQNQQYIWDGKLNGRALPTGNYWYILNWTEPDTNLPVSYKGWIVLKNRN</sequence>
<comment type="caution">
    <text evidence="2">The sequence shown here is derived from an EMBL/GenBank/DDBJ whole genome shotgun (WGS) entry which is preliminary data.</text>
</comment>
<feature type="signal peptide" evidence="1">
    <location>
        <begin position="1"/>
        <end position="24"/>
    </location>
</feature>
<organism evidence="2 3">
    <name type="scientific">Kaistella gelatinilytica</name>
    <dbReference type="NCBI Taxonomy" id="2787636"/>
    <lineage>
        <taxon>Bacteria</taxon>
        <taxon>Pseudomonadati</taxon>
        <taxon>Bacteroidota</taxon>
        <taxon>Flavobacteriia</taxon>
        <taxon>Flavobacteriales</taxon>
        <taxon>Weeksellaceae</taxon>
        <taxon>Chryseobacterium group</taxon>
        <taxon>Kaistella</taxon>
    </lineage>
</organism>
<evidence type="ECO:0000313" key="2">
    <source>
        <dbReference type="EMBL" id="MBF8458256.1"/>
    </source>
</evidence>
<dbReference type="RefSeq" id="WP_196080692.1">
    <property type="nucleotide sequence ID" value="NZ_JADPVI010000004.1"/>
</dbReference>
<proteinExistence type="predicted"/>
<dbReference type="InterPro" id="IPR049804">
    <property type="entry name" value="Choice_anch_L"/>
</dbReference>
<reference evidence="2 3" key="1">
    <citation type="submission" date="2020-11" db="EMBL/GenBank/DDBJ databases">
        <title>Kaistella gelatinilytica sp. nov., a flavobacterium isolated from Antarctic Soil.</title>
        <authorList>
            <person name="Li J."/>
        </authorList>
    </citation>
    <scope>NUCLEOTIDE SEQUENCE [LARGE SCALE GENOMIC DNA]</scope>
    <source>
        <strain evidence="2 3">G5-32</strain>
    </source>
</reference>
<feature type="chain" id="PRO_5046542270" evidence="1">
    <location>
        <begin position="25"/>
        <end position="681"/>
    </location>
</feature>
<keyword evidence="1" id="KW-0732">Signal</keyword>
<keyword evidence="3" id="KW-1185">Reference proteome</keyword>
<dbReference type="NCBIfam" id="TIGR04131">
    <property type="entry name" value="Bac_Flav_CTERM"/>
    <property type="match status" value="1"/>
</dbReference>
<name>A0ABS0FEW4_9FLAO</name>
<evidence type="ECO:0000313" key="3">
    <source>
        <dbReference type="Proteomes" id="UP000660070"/>
    </source>
</evidence>
<dbReference type="Pfam" id="PF13585">
    <property type="entry name" value="CHU_C"/>
    <property type="match status" value="1"/>
</dbReference>
<dbReference type="NCBIfam" id="NF038133">
    <property type="entry name" value="choice_anch_L"/>
    <property type="match status" value="1"/>
</dbReference>
<protein>
    <submittedName>
        <fullName evidence="2">Gliding motility-associated C-terminal domain-containing protein</fullName>
    </submittedName>
</protein>
<accession>A0ABS0FEW4</accession>
<dbReference type="InterPro" id="IPR013783">
    <property type="entry name" value="Ig-like_fold"/>
</dbReference>
<dbReference type="EMBL" id="JADPVI010000004">
    <property type="protein sequence ID" value="MBF8458256.1"/>
    <property type="molecule type" value="Genomic_DNA"/>
</dbReference>
<dbReference type="Proteomes" id="UP000660070">
    <property type="component" value="Unassembled WGS sequence"/>
</dbReference>
<gene>
    <name evidence="2" type="ORF">IV494_13815</name>
</gene>
<dbReference type="InterPro" id="IPR026341">
    <property type="entry name" value="T9SS_type_B"/>
</dbReference>
<evidence type="ECO:0000256" key="1">
    <source>
        <dbReference type="SAM" id="SignalP"/>
    </source>
</evidence>
<dbReference type="Gene3D" id="2.60.40.10">
    <property type="entry name" value="Immunoglobulins"/>
    <property type="match status" value="1"/>
</dbReference>